<dbReference type="EMBL" id="KQ972242">
    <property type="protein sequence ID" value="EFA12390.1"/>
    <property type="molecule type" value="Genomic_DNA"/>
</dbReference>
<dbReference type="GO" id="GO:0046983">
    <property type="term" value="F:protein dimerization activity"/>
    <property type="evidence" value="ECO:0007669"/>
    <property type="project" value="InterPro"/>
</dbReference>
<dbReference type="PANTHER" id="PTHR45749">
    <property type="match status" value="1"/>
</dbReference>
<gene>
    <name evidence="2" type="primary">GLEAN_01848</name>
    <name evidence="2" type="ORF">TcasGA2_TC001848</name>
</gene>
<evidence type="ECO:0000313" key="2">
    <source>
        <dbReference type="EMBL" id="EFA12390.1"/>
    </source>
</evidence>
<accession>D7ELU6</accession>
<dbReference type="eggNOG" id="ENOG502S9KZ">
    <property type="taxonomic scope" value="Eukaryota"/>
</dbReference>
<dbReference type="InParanoid" id="D7ELU6"/>
<protein>
    <recommendedName>
        <fullName evidence="1">HAT C-terminal dimerisation domain-containing protein</fullName>
    </recommendedName>
</protein>
<dbReference type="OMA" id="DNSHESM"/>
<dbReference type="PhylomeDB" id="D7ELU6"/>
<dbReference type="STRING" id="7070.D7ELU6"/>
<reference evidence="2 3" key="1">
    <citation type="journal article" date="2008" name="Nature">
        <title>The genome of the model beetle and pest Tribolium castaneum.</title>
        <authorList>
            <consortium name="Tribolium Genome Sequencing Consortium"/>
            <person name="Richards S."/>
            <person name="Gibbs R.A."/>
            <person name="Weinstock G.M."/>
            <person name="Brown S.J."/>
            <person name="Denell R."/>
            <person name="Beeman R.W."/>
            <person name="Gibbs R."/>
            <person name="Beeman R.W."/>
            <person name="Brown S.J."/>
            <person name="Bucher G."/>
            <person name="Friedrich M."/>
            <person name="Grimmelikhuijzen C.J."/>
            <person name="Klingler M."/>
            <person name="Lorenzen M."/>
            <person name="Richards S."/>
            <person name="Roth S."/>
            <person name="Schroder R."/>
            <person name="Tautz D."/>
            <person name="Zdobnov E.M."/>
            <person name="Muzny D."/>
            <person name="Gibbs R.A."/>
            <person name="Weinstock G.M."/>
            <person name="Attaway T."/>
            <person name="Bell S."/>
            <person name="Buhay C.J."/>
            <person name="Chandrabose M.N."/>
            <person name="Chavez D."/>
            <person name="Clerk-Blankenburg K.P."/>
            <person name="Cree A."/>
            <person name="Dao M."/>
            <person name="Davis C."/>
            <person name="Chacko J."/>
            <person name="Dinh H."/>
            <person name="Dugan-Rocha S."/>
            <person name="Fowler G."/>
            <person name="Garner T.T."/>
            <person name="Garnes J."/>
            <person name="Gnirke A."/>
            <person name="Hawes A."/>
            <person name="Hernandez J."/>
            <person name="Hines S."/>
            <person name="Holder M."/>
            <person name="Hume J."/>
            <person name="Jhangiani S.N."/>
            <person name="Joshi V."/>
            <person name="Khan Z.M."/>
            <person name="Jackson L."/>
            <person name="Kovar C."/>
            <person name="Kowis A."/>
            <person name="Lee S."/>
            <person name="Lewis L.R."/>
            <person name="Margolis J."/>
            <person name="Morgan M."/>
            <person name="Nazareth L.V."/>
            <person name="Nguyen N."/>
            <person name="Okwuonu G."/>
            <person name="Parker D."/>
            <person name="Richards S."/>
            <person name="Ruiz S.J."/>
            <person name="Santibanez J."/>
            <person name="Savard J."/>
            <person name="Scherer S.E."/>
            <person name="Schneider B."/>
            <person name="Sodergren E."/>
            <person name="Tautz D."/>
            <person name="Vattahil S."/>
            <person name="Villasana D."/>
            <person name="White C.S."/>
            <person name="Wright R."/>
            <person name="Park Y."/>
            <person name="Beeman R.W."/>
            <person name="Lord J."/>
            <person name="Oppert B."/>
            <person name="Lorenzen M."/>
            <person name="Brown S."/>
            <person name="Wang L."/>
            <person name="Savard J."/>
            <person name="Tautz D."/>
            <person name="Richards S."/>
            <person name="Weinstock G."/>
            <person name="Gibbs R.A."/>
            <person name="Liu Y."/>
            <person name="Worley K."/>
            <person name="Weinstock G."/>
            <person name="Elsik C.G."/>
            <person name="Reese J.T."/>
            <person name="Elhaik E."/>
            <person name="Landan G."/>
            <person name="Graur D."/>
            <person name="Arensburger P."/>
            <person name="Atkinson P."/>
            <person name="Beeman R.W."/>
            <person name="Beidler J."/>
            <person name="Brown S.J."/>
            <person name="Demuth J.P."/>
            <person name="Drury D.W."/>
            <person name="Du Y.Z."/>
            <person name="Fujiwara H."/>
            <person name="Lorenzen M."/>
            <person name="Maselli V."/>
            <person name="Osanai M."/>
            <person name="Park Y."/>
            <person name="Robertson H.M."/>
            <person name="Tu Z."/>
            <person name="Wang J.J."/>
            <person name="Wang S."/>
            <person name="Richards S."/>
            <person name="Song H."/>
            <person name="Zhang L."/>
            <person name="Sodergren E."/>
            <person name="Werner D."/>
            <person name="Stanke M."/>
            <person name="Morgenstern B."/>
            <person name="Solovyev V."/>
            <person name="Kosarev P."/>
            <person name="Brown G."/>
            <person name="Chen H.C."/>
            <person name="Ermolaeva O."/>
            <person name="Hlavina W."/>
            <person name="Kapustin Y."/>
            <person name="Kiryutin B."/>
            <person name="Kitts P."/>
            <person name="Maglott D."/>
            <person name="Pruitt K."/>
            <person name="Sapojnikov V."/>
            <person name="Souvorov A."/>
            <person name="Mackey A.J."/>
            <person name="Waterhouse R.M."/>
            <person name="Wyder S."/>
            <person name="Zdobnov E.M."/>
            <person name="Zdobnov E.M."/>
            <person name="Wyder S."/>
            <person name="Kriventseva E.V."/>
            <person name="Kadowaki T."/>
            <person name="Bork P."/>
            <person name="Aranda M."/>
            <person name="Bao R."/>
            <person name="Beermann A."/>
            <person name="Berns N."/>
            <person name="Bolognesi R."/>
            <person name="Bonneton F."/>
            <person name="Bopp D."/>
            <person name="Brown S.J."/>
            <person name="Bucher G."/>
            <person name="Butts T."/>
            <person name="Chaumot A."/>
            <person name="Denell R.E."/>
            <person name="Ferrier D.E."/>
            <person name="Friedrich M."/>
            <person name="Gordon C.M."/>
            <person name="Jindra M."/>
            <person name="Klingler M."/>
            <person name="Lan Q."/>
            <person name="Lattorff H.M."/>
            <person name="Laudet V."/>
            <person name="von Levetsow C."/>
            <person name="Liu Z."/>
            <person name="Lutz R."/>
            <person name="Lynch J.A."/>
            <person name="da Fonseca R.N."/>
            <person name="Posnien N."/>
            <person name="Reuter R."/>
            <person name="Roth S."/>
            <person name="Savard J."/>
            <person name="Schinko J.B."/>
            <person name="Schmitt C."/>
            <person name="Schoppmeier M."/>
            <person name="Schroder R."/>
            <person name="Shippy T.D."/>
            <person name="Simonnet F."/>
            <person name="Marques-Souza H."/>
            <person name="Tautz D."/>
            <person name="Tomoyasu Y."/>
            <person name="Trauner J."/>
            <person name="Van der Zee M."/>
            <person name="Vervoort M."/>
            <person name="Wittkopp N."/>
            <person name="Wimmer E.A."/>
            <person name="Yang X."/>
            <person name="Jones A.K."/>
            <person name="Sattelle D.B."/>
            <person name="Ebert P.R."/>
            <person name="Nelson D."/>
            <person name="Scott J.G."/>
            <person name="Beeman R.W."/>
            <person name="Muthukrishnan S."/>
            <person name="Kramer K.J."/>
            <person name="Arakane Y."/>
            <person name="Beeman R.W."/>
            <person name="Zhu Q."/>
            <person name="Hogenkamp D."/>
            <person name="Dixit R."/>
            <person name="Oppert B."/>
            <person name="Jiang H."/>
            <person name="Zou Z."/>
            <person name="Marshall J."/>
            <person name="Elpidina E."/>
            <person name="Vinokurov K."/>
            <person name="Oppert C."/>
            <person name="Zou Z."/>
            <person name="Evans J."/>
            <person name="Lu Z."/>
            <person name="Zhao P."/>
            <person name="Sumathipala N."/>
            <person name="Altincicek B."/>
            <person name="Vilcinskas A."/>
            <person name="Williams M."/>
            <person name="Hultmark D."/>
            <person name="Hetru C."/>
            <person name="Jiang H."/>
            <person name="Grimmelikhuijzen C.J."/>
            <person name="Hauser F."/>
            <person name="Cazzamali G."/>
            <person name="Williamson M."/>
            <person name="Park Y."/>
            <person name="Li B."/>
            <person name="Tanaka Y."/>
            <person name="Predel R."/>
            <person name="Neupert S."/>
            <person name="Schachtner J."/>
            <person name="Verleyen P."/>
            <person name="Raible F."/>
            <person name="Bork P."/>
            <person name="Friedrich M."/>
            <person name="Walden K.K."/>
            <person name="Robertson H.M."/>
            <person name="Angeli S."/>
            <person name="Foret S."/>
            <person name="Bucher G."/>
            <person name="Schuetz S."/>
            <person name="Maleszka R."/>
            <person name="Wimmer E.A."/>
            <person name="Beeman R.W."/>
            <person name="Lorenzen M."/>
            <person name="Tomoyasu Y."/>
            <person name="Miller S.C."/>
            <person name="Grossmann D."/>
            <person name="Bucher G."/>
        </authorList>
    </citation>
    <scope>NUCLEOTIDE SEQUENCE [LARGE SCALE GENOMIC DNA]</scope>
    <source>
        <strain evidence="2 3">Georgia GA2</strain>
    </source>
</reference>
<evidence type="ECO:0000259" key="1">
    <source>
        <dbReference type="Pfam" id="PF05699"/>
    </source>
</evidence>
<feature type="domain" description="HAT C-terminal dimerisation" evidence="1">
    <location>
        <begin position="53"/>
        <end position="109"/>
    </location>
</feature>
<name>D7ELU6_TRICA</name>
<reference evidence="2 3" key="2">
    <citation type="journal article" date="2010" name="Nucleic Acids Res.">
        <title>BeetleBase in 2010: revisions to provide comprehensive genomic information for Tribolium castaneum.</title>
        <authorList>
            <person name="Kim H.S."/>
            <person name="Murphy T."/>
            <person name="Xia J."/>
            <person name="Caragea D."/>
            <person name="Park Y."/>
            <person name="Beeman R.W."/>
            <person name="Lorenzen M.D."/>
            <person name="Butcher S."/>
            <person name="Manak J.R."/>
            <person name="Brown S.J."/>
        </authorList>
    </citation>
    <scope>NUCLEOTIDE SEQUENCE [LARGE SCALE GENOMIC DNA]</scope>
    <source>
        <strain evidence="2 3">Georgia GA2</strain>
    </source>
</reference>
<sequence>MKHCKDLEINLTNGESVDISALDVADEIIAVASLLGEKKSPNEVLKLILTLNFAPNLCIALRILLTLPINVASGETSFSKLKLIKNFLRSTTSQERLNGLATLAIEHELADQIDLKSVIKKFAELKVRKKQF</sequence>
<evidence type="ECO:0000313" key="3">
    <source>
        <dbReference type="Proteomes" id="UP000007266"/>
    </source>
</evidence>
<dbReference type="Pfam" id="PF05699">
    <property type="entry name" value="Dimer_Tnp_hAT"/>
    <property type="match status" value="1"/>
</dbReference>
<dbReference type="HOGENOM" id="CLU_006175_6_1_1"/>
<dbReference type="PANTHER" id="PTHR45749:SF35">
    <property type="entry name" value="AC-LIKE TRANSPOSASE-RELATED"/>
    <property type="match status" value="1"/>
</dbReference>
<dbReference type="AlphaFoldDB" id="D7ELU6"/>
<keyword evidence="3" id="KW-1185">Reference proteome</keyword>
<organism evidence="2 3">
    <name type="scientific">Tribolium castaneum</name>
    <name type="common">Red flour beetle</name>
    <dbReference type="NCBI Taxonomy" id="7070"/>
    <lineage>
        <taxon>Eukaryota</taxon>
        <taxon>Metazoa</taxon>
        <taxon>Ecdysozoa</taxon>
        <taxon>Arthropoda</taxon>
        <taxon>Hexapoda</taxon>
        <taxon>Insecta</taxon>
        <taxon>Pterygota</taxon>
        <taxon>Neoptera</taxon>
        <taxon>Endopterygota</taxon>
        <taxon>Coleoptera</taxon>
        <taxon>Polyphaga</taxon>
        <taxon>Cucujiformia</taxon>
        <taxon>Tenebrionidae</taxon>
        <taxon>Tenebrionidae incertae sedis</taxon>
        <taxon>Tribolium</taxon>
    </lineage>
</organism>
<proteinExistence type="predicted"/>
<dbReference type="InterPro" id="IPR008906">
    <property type="entry name" value="HATC_C_dom"/>
</dbReference>
<dbReference type="Proteomes" id="UP000007266">
    <property type="component" value="Unassembled WGS sequence"/>
</dbReference>